<dbReference type="AlphaFoldDB" id="A0A386TYX8"/>
<dbReference type="EMBL" id="MH725798">
    <property type="protein sequence ID" value="AYE93379.1"/>
    <property type="molecule type" value="Genomic_DNA"/>
</dbReference>
<keyword evidence="1" id="KW-0496">Mitochondrion</keyword>
<protein>
    <submittedName>
        <fullName evidence="1">Uncharacterized protein</fullName>
    </submittedName>
</protein>
<evidence type="ECO:0000313" key="1">
    <source>
        <dbReference type="EMBL" id="AYE93379.1"/>
    </source>
</evidence>
<organism evidence="1">
    <name type="scientific">Termitomyces sp</name>
    <dbReference type="NCBI Taxonomy" id="1916073"/>
    <lineage>
        <taxon>Eukaryota</taxon>
        <taxon>Fungi</taxon>
        <taxon>Dikarya</taxon>
        <taxon>Basidiomycota</taxon>
        <taxon>Agaricomycotina</taxon>
        <taxon>Agaricomycetes</taxon>
        <taxon>Agaricomycetidae</taxon>
        <taxon>Agaricales</taxon>
        <taxon>Tricholomatineae</taxon>
        <taxon>Lyophyllaceae</taxon>
        <taxon>Termitomyces</taxon>
    </lineage>
</organism>
<proteinExistence type="predicted"/>
<reference evidence="1" key="1">
    <citation type="submission" date="2018-08" db="EMBL/GenBank/DDBJ databases">
        <title>Comparative mitochondrial genomics of the basidiomycete Termitomyces.</title>
        <authorList>
            <person name="Nieuwenhuis M."/>
        </authorList>
    </citation>
    <scope>NUCLEOTIDE SEQUENCE</scope>
    <source>
        <strain evidence="1">T123</strain>
    </source>
</reference>
<accession>A0A386TYX8</accession>
<name>A0A386TYX8_9AGAR</name>
<geneLocation type="mitochondrion" evidence="1"/>
<sequence length="110" mass="12718">MESNFPYLEWFIEKINKTDGSMTSVDHTIDSNLISRLKIEREAKLNSHSFISIRPFLIGKDYSSPTLIPNTVPEKTPTNYEDSLIVSYSLLITMEFIRVSSNPIRHNLRI</sequence>
<gene>
    <name evidence="1" type="primary">orf1</name>
    <name evidence="1" type="ORF">C0990_000034</name>
</gene>